<dbReference type="RefSeq" id="WP_145312696.1">
    <property type="nucleotide sequence ID" value="NZ_CP037452.1"/>
</dbReference>
<dbReference type="Pfam" id="PF02348">
    <property type="entry name" value="CTP_transf_3"/>
    <property type="match status" value="1"/>
</dbReference>
<dbReference type="InterPro" id="IPR003329">
    <property type="entry name" value="Cytidylyl_trans"/>
</dbReference>
<dbReference type="AlphaFoldDB" id="A0A518IJK9"/>
<dbReference type="KEGG" id="gfm:Enr17x_53560"/>
<reference evidence="9 10" key="1">
    <citation type="submission" date="2019-03" db="EMBL/GenBank/DDBJ databases">
        <title>Deep-cultivation of Planctomycetes and their phenomic and genomic characterization uncovers novel biology.</title>
        <authorList>
            <person name="Wiegand S."/>
            <person name="Jogler M."/>
            <person name="Boedeker C."/>
            <person name="Pinto D."/>
            <person name="Vollmers J."/>
            <person name="Rivas-Marin E."/>
            <person name="Kohn T."/>
            <person name="Peeters S.H."/>
            <person name="Heuer A."/>
            <person name="Rast P."/>
            <person name="Oberbeckmann S."/>
            <person name="Bunk B."/>
            <person name="Jeske O."/>
            <person name="Meyerdierks A."/>
            <person name="Storesund J.E."/>
            <person name="Kallscheuer N."/>
            <person name="Luecker S."/>
            <person name="Lage O.M."/>
            <person name="Pohl T."/>
            <person name="Merkel B.J."/>
            <person name="Hornburger P."/>
            <person name="Mueller R.-W."/>
            <person name="Bruemmer F."/>
            <person name="Labrenz M."/>
            <person name="Spormann A.M."/>
            <person name="Op den Camp H."/>
            <person name="Overmann J."/>
            <person name="Amann R."/>
            <person name="Jetten M.S.M."/>
            <person name="Mascher T."/>
            <person name="Medema M.H."/>
            <person name="Devos D.P."/>
            <person name="Kaster A.-K."/>
            <person name="Ovreas L."/>
            <person name="Rohde M."/>
            <person name="Galperin M.Y."/>
            <person name="Jogler C."/>
        </authorList>
    </citation>
    <scope>NUCLEOTIDE SEQUENCE [LARGE SCALE GENOMIC DNA]</scope>
    <source>
        <strain evidence="9 10">Enr17</strain>
    </source>
</reference>
<evidence type="ECO:0000256" key="8">
    <source>
        <dbReference type="ARBA" id="ARBA00023180"/>
    </source>
</evidence>
<name>A0A518IJK9_9PLAN</name>
<dbReference type="Pfam" id="PF00777">
    <property type="entry name" value="Glyco_transf_29"/>
    <property type="match status" value="1"/>
</dbReference>
<dbReference type="GO" id="GO:0012505">
    <property type="term" value="C:endomembrane system"/>
    <property type="evidence" value="ECO:0007669"/>
    <property type="project" value="UniProtKB-SubCell"/>
</dbReference>
<keyword evidence="5" id="KW-0812">Transmembrane</keyword>
<gene>
    <name evidence="9" type="primary">kdsB_2</name>
    <name evidence="9" type="ORF">Enr17x_53560</name>
</gene>
<comment type="subcellular location">
    <subcellularLocation>
        <location evidence="2">Endomembrane system</location>
    </subcellularLocation>
    <subcellularLocation>
        <location evidence="1">Membrane</location>
        <topology evidence="1">Single-pass membrane protein</topology>
    </subcellularLocation>
</comment>
<keyword evidence="8" id="KW-0325">Glycoprotein</keyword>
<sequence length="405" mass="45982">MPIKTTESDISVIIPAKGNSTRIPKKNLQEWRGKPLLLWSIEYALSEGFIPYVTTEDAEIKAYAQRCGARVIDEPEHMTDLKYQLLAEWLSDKLQTDLIFLPCTSPLRRPGQVHEAVEKLKSHDSVFVAARLPSEFVCNQRGKIINRAMAVDGMPPYSQELVDDPHYLRTGSLMGVKYPVVQGNTDLLHGDVSLIEAPWNDTVDIDYPEDLERPNVVVVGNASNLKDRKIGWLIDDHDVVVRTNHYLTEGFEASVGSKTTHWSIVCIQAVVDHFENAGPRDCSSLVEVWPRHCGDDSLYATVCSHLQNAKTVFQIGGCRALEKFERFREDRRRTTCMTTGVHTIANAIDRWGGPIHIAGFGSAEKFVNGYYYDESRTFSSYHDYELERQMLNEWESDGYIKRIDQ</sequence>
<keyword evidence="4 9" id="KW-0808">Transferase</keyword>
<dbReference type="Proteomes" id="UP000318313">
    <property type="component" value="Chromosome"/>
</dbReference>
<dbReference type="SUPFAM" id="SSF53448">
    <property type="entry name" value="Nucleotide-diphospho-sugar transferases"/>
    <property type="match status" value="1"/>
</dbReference>
<evidence type="ECO:0000256" key="7">
    <source>
        <dbReference type="ARBA" id="ARBA00023136"/>
    </source>
</evidence>
<keyword evidence="10" id="KW-1185">Reference proteome</keyword>
<dbReference type="InterPro" id="IPR038578">
    <property type="entry name" value="GT29-like_sf"/>
</dbReference>
<dbReference type="GO" id="GO:0008373">
    <property type="term" value="F:sialyltransferase activity"/>
    <property type="evidence" value="ECO:0007669"/>
    <property type="project" value="InterPro"/>
</dbReference>
<dbReference type="InterPro" id="IPR050793">
    <property type="entry name" value="CMP-NeuNAc_synthase"/>
</dbReference>
<organism evidence="9 10">
    <name type="scientific">Gimesia fumaroli</name>
    <dbReference type="NCBI Taxonomy" id="2527976"/>
    <lineage>
        <taxon>Bacteria</taxon>
        <taxon>Pseudomonadati</taxon>
        <taxon>Planctomycetota</taxon>
        <taxon>Planctomycetia</taxon>
        <taxon>Planctomycetales</taxon>
        <taxon>Planctomycetaceae</taxon>
        <taxon>Gimesia</taxon>
    </lineage>
</organism>
<protein>
    <submittedName>
        <fullName evidence="9">3-deoxy-manno-octulosonate cytidylyltransferase</fullName>
        <ecNumber evidence="9">2.7.7.38</ecNumber>
    </submittedName>
</protein>
<keyword evidence="7" id="KW-0472">Membrane</keyword>
<evidence type="ECO:0000313" key="10">
    <source>
        <dbReference type="Proteomes" id="UP000318313"/>
    </source>
</evidence>
<keyword evidence="3" id="KW-0328">Glycosyltransferase</keyword>
<accession>A0A518IJK9</accession>
<dbReference type="Gene3D" id="3.90.550.10">
    <property type="entry name" value="Spore Coat Polysaccharide Biosynthesis Protein SpsA, Chain A"/>
    <property type="match status" value="1"/>
</dbReference>
<dbReference type="EC" id="2.7.7.38" evidence="9"/>
<dbReference type="PANTHER" id="PTHR21485:SF3">
    <property type="entry name" value="N-ACYLNEURAMINATE CYTIDYLYLTRANSFERASE"/>
    <property type="match status" value="1"/>
</dbReference>
<evidence type="ECO:0000256" key="3">
    <source>
        <dbReference type="ARBA" id="ARBA00022676"/>
    </source>
</evidence>
<evidence type="ECO:0000256" key="5">
    <source>
        <dbReference type="ARBA" id="ARBA00022692"/>
    </source>
</evidence>
<keyword evidence="6" id="KW-1133">Transmembrane helix</keyword>
<dbReference type="InterPro" id="IPR029044">
    <property type="entry name" value="Nucleotide-diphossugar_trans"/>
</dbReference>
<keyword evidence="9" id="KW-0548">Nucleotidyltransferase</keyword>
<evidence type="ECO:0000313" key="9">
    <source>
        <dbReference type="EMBL" id="QDV53282.1"/>
    </source>
</evidence>
<dbReference type="Gene3D" id="3.90.1480.20">
    <property type="entry name" value="Glycosyl transferase family 29"/>
    <property type="match status" value="1"/>
</dbReference>
<dbReference type="GO" id="GO:0008781">
    <property type="term" value="F:N-acylneuraminate cytidylyltransferase activity"/>
    <property type="evidence" value="ECO:0007669"/>
    <property type="project" value="TreeGrafter"/>
</dbReference>
<evidence type="ECO:0000256" key="6">
    <source>
        <dbReference type="ARBA" id="ARBA00022989"/>
    </source>
</evidence>
<dbReference type="GO" id="GO:0016020">
    <property type="term" value="C:membrane"/>
    <property type="evidence" value="ECO:0007669"/>
    <property type="project" value="UniProtKB-SubCell"/>
</dbReference>
<evidence type="ECO:0000256" key="1">
    <source>
        <dbReference type="ARBA" id="ARBA00004167"/>
    </source>
</evidence>
<evidence type="ECO:0000256" key="4">
    <source>
        <dbReference type="ARBA" id="ARBA00022679"/>
    </source>
</evidence>
<dbReference type="GO" id="GO:0008690">
    <property type="term" value="F:3-deoxy-manno-octulosonate cytidylyltransferase activity"/>
    <property type="evidence" value="ECO:0007669"/>
    <property type="project" value="UniProtKB-EC"/>
</dbReference>
<dbReference type="EMBL" id="CP037452">
    <property type="protein sequence ID" value="QDV53282.1"/>
    <property type="molecule type" value="Genomic_DNA"/>
</dbReference>
<dbReference type="PANTHER" id="PTHR21485">
    <property type="entry name" value="HAD SUPERFAMILY MEMBERS CMAS AND KDSC"/>
    <property type="match status" value="1"/>
</dbReference>
<proteinExistence type="predicted"/>
<dbReference type="OrthoDB" id="9805604at2"/>
<dbReference type="InterPro" id="IPR001675">
    <property type="entry name" value="Glyco_trans_29"/>
</dbReference>
<evidence type="ECO:0000256" key="2">
    <source>
        <dbReference type="ARBA" id="ARBA00004308"/>
    </source>
</evidence>